<dbReference type="GO" id="GO:0005737">
    <property type="term" value="C:cytoplasm"/>
    <property type="evidence" value="ECO:0007669"/>
    <property type="project" value="UniProtKB-SubCell"/>
</dbReference>
<dbReference type="InterPro" id="IPR043519">
    <property type="entry name" value="NT_sf"/>
</dbReference>
<dbReference type="GO" id="GO:0043023">
    <property type="term" value="F:ribosomal large subunit binding"/>
    <property type="evidence" value="ECO:0007669"/>
    <property type="project" value="TreeGrafter"/>
</dbReference>
<reference evidence="3" key="2">
    <citation type="submission" date="2020-09" db="EMBL/GenBank/DDBJ databases">
        <authorList>
            <person name="Sun Q."/>
            <person name="Zhou Y."/>
        </authorList>
    </citation>
    <scope>NUCLEOTIDE SEQUENCE</scope>
    <source>
        <strain evidence="3">CGMCC 1.15425</strain>
    </source>
</reference>
<comment type="subcellular location">
    <subcellularLocation>
        <location evidence="2">Cytoplasm</location>
    </subcellularLocation>
</comment>
<comment type="subunit">
    <text evidence="2">Interacts with ribosomal protein uL14 (rplN).</text>
</comment>
<reference evidence="3" key="1">
    <citation type="journal article" date="2014" name="Int. J. Syst. Evol. Microbiol.">
        <title>Complete genome sequence of Corynebacterium casei LMG S-19264T (=DSM 44701T), isolated from a smear-ripened cheese.</title>
        <authorList>
            <consortium name="US DOE Joint Genome Institute (JGI-PGF)"/>
            <person name="Walter F."/>
            <person name="Albersmeier A."/>
            <person name="Kalinowski J."/>
            <person name="Ruckert C."/>
        </authorList>
    </citation>
    <scope>NUCLEOTIDE SEQUENCE</scope>
    <source>
        <strain evidence="3">CGMCC 1.15425</strain>
    </source>
</reference>
<dbReference type="OrthoDB" id="9793681at2"/>
<dbReference type="Gene3D" id="3.30.460.10">
    <property type="entry name" value="Beta Polymerase, domain 2"/>
    <property type="match status" value="1"/>
</dbReference>
<dbReference type="GO" id="GO:0090071">
    <property type="term" value="P:negative regulation of ribosome biogenesis"/>
    <property type="evidence" value="ECO:0007669"/>
    <property type="project" value="UniProtKB-UniRule"/>
</dbReference>
<dbReference type="PANTHER" id="PTHR21043">
    <property type="entry name" value="IOJAP SUPERFAMILY ORTHOLOG"/>
    <property type="match status" value="1"/>
</dbReference>
<comment type="function">
    <text evidence="2">Functions as a ribosomal silencing factor. Interacts with ribosomal protein uL14 (rplN), blocking formation of intersubunit bridge B8. Prevents association of the 30S and 50S ribosomal subunits and the formation of functional ribosomes, thus repressing translation.</text>
</comment>
<dbReference type="PANTHER" id="PTHR21043:SF0">
    <property type="entry name" value="MITOCHONDRIAL ASSEMBLY OF RIBOSOMAL LARGE SUBUNIT PROTEIN 1"/>
    <property type="match status" value="1"/>
</dbReference>
<dbReference type="GO" id="GO:0042256">
    <property type="term" value="P:cytosolic ribosome assembly"/>
    <property type="evidence" value="ECO:0007669"/>
    <property type="project" value="UniProtKB-UniRule"/>
</dbReference>
<name>A0A916QKZ3_9GAMM</name>
<dbReference type="RefSeq" id="WP_068811256.1">
    <property type="nucleotide sequence ID" value="NZ_BMIY01000011.1"/>
</dbReference>
<proteinExistence type="inferred from homology"/>
<keyword evidence="4" id="KW-1185">Reference proteome</keyword>
<dbReference type="Pfam" id="PF02410">
    <property type="entry name" value="RsfS"/>
    <property type="match status" value="1"/>
</dbReference>
<dbReference type="SUPFAM" id="SSF81301">
    <property type="entry name" value="Nucleotidyltransferase"/>
    <property type="match status" value="1"/>
</dbReference>
<keyword evidence="2" id="KW-0678">Repressor</keyword>
<dbReference type="HAMAP" id="MF_01477">
    <property type="entry name" value="Iojap_RsfS"/>
    <property type="match status" value="1"/>
</dbReference>
<evidence type="ECO:0000256" key="2">
    <source>
        <dbReference type="HAMAP-Rule" id="MF_01477"/>
    </source>
</evidence>
<dbReference type="GO" id="GO:0017148">
    <property type="term" value="P:negative regulation of translation"/>
    <property type="evidence" value="ECO:0007669"/>
    <property type="project" value="UniProtKB-UniRule"/>
</dbReference>
<dbReference type="Proteomes" id="UP000627715">
    <property type="component" value="Unassembled WGS sequence"/>
</dbReference>
<keyword evidence="2" id="KW-0810">Translation regulation</keyword>
<protein>
    <recommendedName>
        <fullName evidence="2">Ribosomal silencing factor RsfS</fullName>
    </recommendedName>
</protein>
<comment type="caution">
    <text evidence="3">The sequence shown here is derived from an EMBL/GenBank/DDBJ whole genome shotgun (WGS) entry which is preliminary data.</text>
</comment>
<dbReference type="AlphaFoldDB" id="A0A916QKZ3"/>
<gene>
    <name evidence="2 3" type="primary">rsfS</name>
    <name evidence="3" type="ORF">GCM10011403_25590</name>
</gene>
<evidence type="ECO:0000313" key="3">
    <source>
        <dbReference type="EMBL" id="GFZ81264.1"/>
    </source>
</evidence>
<organism evidence="3 4">
    <name type="scientific">Pseudohongiella nitratireducens</name>
    <dbReference type="NCBI Taxonomy" id="1768907"/>
    <lineage>
        <taxon>Bacteria</taxon>
        <taxon>Pseudomonadati</taxon>
        <taxon>Pseudomonadota</taxon>
        <taxon>Gammaproteobacteria</taxon>
        <taxon>Pseudomonadales</taxon>
        <taxon>Pseudohongiellaceae</taxon>
        <taxon>Pseudohongiella</taxon>
    </lineage>
</organism>
<dbReference type="InterPro" id="IPR004394">
    <property type="entry name" value="Iojap/RsfS/C7orf30"/>
</dbReference>
<keyword evidence="2" id="KW-0963">Cytoplasm</keyword>
<sequence length="125" mass="13577">METKQTLEIVKTAIEDMKGQQIEDYDVSSLTPLVEHMVIATGNSTTHIKALADEVAVKMKDAGGQVRGVEGHGQQADWVLVDLGDVVVHLMSGATRALYRLEDLWNFKALDADPEAADEAVDGEN</sequence>
<evidence type="ECO:0000256" key="1">
    <source>
        <dbReference type="ARBA" id="ARBA00010574"/>
    </source>
</evidence>
<dbReference type="EMBL" id="BMIY01000011">
    <property type="protein sequence ID" value="GFZ81264.1"/>
    <property type="molecule type" value="Genomic_DNA"/>
</dbReference>
<comment type="similarity">
    <text evidence="1 2">Belongs to the Iojap/RsfS family.</text>
</comment>
<dbReference type="NCBIfam" id="TIGR00090">
    <property type="entry name" value="rsfS_iojap_ybeB"/>
    <property type="match status" value="1"/>
</dbReference>
<accession>A0A916QKZ3</accession>
<evidence type="ECO:0000313" key="4">
    <source>
        <dbReference type="Proteomes" id="UP000627715"/>
    </source>
</evidence>